<evidence type="ECO:0000313" key="6">
    <source>
        <dbReference type="Proteomes" id="UP001501594"/>
    </source>
</evidence>
<dbReference type="Gene3D" id="1.10.10.10">
    <property type="entry name" value="Winged helix-like DNA-binding domain superfamily/Winged helix DNA-binding domain"/>
    <property type="match status" value="1"/>
</dbReference>
<evidence type="ECO:0000313" key="5">
    <source>
        <dbReference type="EMBL" id="GAA4266149.1"/>
    </source>
</evidence>
<dbReference type="PANTHER" id="PTHR43537">
    <property type="entry name" value="TRANSCRIPTIONAL REGULATOR, GNTR FAMILY"/>
    <property type="match status" value="1"/>
</dbReference>
<evidence type="ECO:0000256" key="3">
    <source>
        <dbReference type="ARBA" id="ARBA00023163"/>
    </source>
</evidence>
<dbReference type="Proteomes" id="UP001501594">
    <property type="component" value="Unassembled WGS sequence"/>
</dbReference>
<protein>
    <submittedName>
        <fullName evidence="5">GntR family transcriptional regulator</fullName>
    </submittedName>
</protein>
<organism evidence="5 6">
    <name type="scientific">Frondihabitans peucedani</name>
    <dbReference type="NCBI Taxonomy" id="598626"/>
    <lineage>
        <taxon>Bacteria</taxon>
        <taxon>Bacillati</taxon>
        <taxon>Actinomycetota</taxon>
        <taxon>Actinomycetes</taxon>
        <taxon>Micrococcales</taxon>
        <taxon>Microbacteriaceae</taxon>
        <taxon>Frondihabitans</taxon>
    </lineage>
</organism>
<dbReference type="InterPro" id="IPR008920">
    <property type="entry name" value="TF_FadR/GntR_C"/>
</dbReference>
<proteinExistence type="predicted"/>
<keyword evidence="6" id="KW-1185">Reference proteome</keyword>
<accession>A0ABP8E1R2</accession>
<dbReference type="EMBL" id="BAABAU010000001">
    <property type="protein sequence ID" value="GAA4266149.1"/>
    <property type="molecule type" value="Genomic_DNA"/>
</dbReference>
<dbReference type="RefSeq" id="WP_344795113.1">
    <property type="nucleotide sequence ID" value="NZ_BAABAU010000001.1"/>
</dbReference>
<keyword evidence="3" id="KW-0804">Transcription</keyword>
<dbReference type="InterPro" id="IPR036388">
    <property type="entry name" value="WH-like_DNA-bd_sf"/>
</dbReference>
<reference evidence="6" key="1">
    <citation type="journal article" date="2019" name="Int. J. Syst. Evol. Microbiol.">
        <title>The Global Catalogue of Microorganisms (GCM) 10K type strain sequencing project: providing services to taxonomists for standard genome sequencing and annotation.</title>
        <authorList>
            <consortium name="The Broad Institute Genomics Platform"/>
            <consortium name="The Broad Institute Genome Sequencing Center for Infectious Disease"/>
            <person name="Wu L."/>
            <person name="Ma J."/>
        </authorList>
    </citation>
    <scope>NUCLEOTIDE SEQUENCE [LARGE SCALE GENOMIC DNA]</scope>
    <source>
        <strain evidence="6">JCM 17442</strain>
    </source>
</reference>
<evidence type="ECO:0000256" key="1">
    <source>
        <dbReference type="ARBA" id="ARBA00023015"/>
    </source>
</evidence>
<dbReference type="SUPFAM" id="SSF46785">
    <property type="entry name" value="Winged helix' DNA-binding domain"/>
    <property type="match status" value="1"/>
</dbReference>
<dbReference type="Gene3D" id="1.20.120.530">
    <property type="entry name" value="GntR ligand-binding domain-like"/>
    <property type="match status" value="1"/>
</dbReference>
<name>A0ABP8E1R2_9MICO</name>
<keyword evidence="1" id="KW-0805">Transcription regulation</keyword>
<dbReference type="InterPro" id="IPR000524">
    <property type="entry name" value="Tscrpt_reg_HTH_GntR"/>
</dbReference>
<comment type="caution">
    <text evidence="5">The sequence shown here is derived from an EMBL/GenBank/DDBJ whole genome shotgun (WGS) entry which is preliminary data.</text>
</comment>
<dbReference type="PANTHER" id="PTHR43537:SF5">
    <property type="entry name" value="UXU OPERON TRANSCRIPTIONAL REGULATOR"/>
    <property type="match status" value="1"/>
</dbReference>
<dbReference type="InterPro" id="IPR011711">
    <property type="entry name" value="GntR_C"/>
</dbReference>
<gene>
    <name evidence="5" type="ORF">GCM10022256_17610</name>
</gene>
<feature type="domain" description="HTH gntR-type" evidence="4">
    <location>
        <begin position="15"/>
        <end position="82"/>
    </location>
</feature>
<dbReference type="PROSITE" id="PS50949">
    <property type="entry name" value="HTH_GNTR"/>
    <property type="match status" value="1"/>
</dbReference>
<dbReference type="InterPro" id="IPR036390">
    <property type="entry name" value="WH_DNA-bd_sf"/>
</dbReference>
<dbReference type="Pfam" id="PF00392">
    <property type="entry name" value="GntR"/>
    <property type="match status" value="1"/>
</dbReference>
<keyword evidence="2" id="KW-0238">DNA-binding</keyword>
<dbReference type="Pfam" id="PF07729">
    <property type="entry name" value="FCD"/>
    <property type="match status" value="1"/>
</dbReference>
<evidence type="ECO:0000259" key="4">
    <source>
        <dbReference type="PROSITE" id="PS50949"/>
    </source>
</evidence>
<dbReference type="SMART" id="SM00345">
    <property type="entry name" value="HTH_GNTR"/>
    <property type="match status" value="1"/>
</dbReference>
<evidence type="ECO:0000256" key="2">
    <source>
        <dbReference type="ARBA" id="ARBA00023125"/>
    </source>
</evidence>
<sequence length="228" mass="25561">MTPVPQLAIQSRSRQLLSEDVRRRLLVAILDGTLSAGERLHDEQLIGWLGVSRTPIRTALERLSEIGLVEMEPNRFTRVSEPTIECLVHSLQVYAALTVSTIDRVVSRFDEADLREFRRRLARVESVARRQQQVDWAQDDLRAVDGVLDLISGRSTNPLLLGFLGEVRVRLAFMFLHLSVPVDRRAVRRFVDEISSAVEGRDEEALARVVTTAFTLHGLDAATVGRGG</sequence>